<reference evidence="1 2" key="1">
    <citation type="journal article" date="2019" name="Environ. Microbiol.">
        <title>Species interactions and distinct microbial communities in high Arctic permafrost affected cryosols are associated with the CH4 and CO2 gas fluxes.</title>
        <authorList>
            <person name="Altshuler I."/>
            <person name="Hamel J."/>
            <person name="Turney S."/>
            <person name="Magnuson E."/>
            <person name="Levesque R."/>
            <person name="Greer C."/>
            <person name="Whyte L.G."/>
        </authorList>
    </citation>
    <scope>NUCLEOTIDE SEQUENCE [LARGE SCALE GENOMIC DNA]</scope>
    <source>
        <strain evidence="1 2">S9.3B</strain>
    </source>
</reference>
<comment type="caution">
    <text evidence="1">The sequence shown here is derived from an EMBL/GenBank/DDBJ whole genome shotgun (WGS) entry which is preliminary data.</text>
</comment>
<evidence type="ECO:0000313" key="2">
    <source>
        <dbReference type="Proteomes" id="UP000317078"/>
    </source>
</evidence>
<name>A0A502F7X6_9PROT</name>
<gene>
    <name evidence="1" type="ORF">EAH89_26395</name>
</gene>
<accession>A0A502F7X6</accession>
<dbReference type="AlphaFoldDB" id="A0A502F7X6"/>
<keyword evidence="2" id="KW-1185">Reference proteome</keyword>
<dbReference type="RefSeq" id="WP_140886721.1">
    <property type="nucleotide sequence ID" value="NZ_RCZP01000047.1"/>
</dbReference>
<evidence type="ECO:0000313" key="1">
    <source>
        <dbReference type="EMBL" id="TPG45485.1"/>
    </source>
</evidence>
<proteinExistence type="predicted"/>
<protein>
    <submittedName>
        <fullName evidence="1">Uncharacterized protein</fullName>
    </submittedName>
</protein>
<organism evidence="1 2">
    <name type="scientific">Muricoccus nepalensis</name>
    <dbReference type="NCBI Taxonomy" id="1854500"/>
    <lineage>
        <taxon>Bacteria</taxon>
        <taxon>Pseudomonadati</taxon>
        <taxon>Pseudomonadota</taxon>
        <taxon>Alphaproteobacteria</taxon>
        <taxon>Acetobacterales</taxon>
        <taxon>Roseomonadaceae</taxon>
        <taxon>Muricoccus</taxon>
    </lineage>
</organism>
<dbReference type="OrthoDB" id="9918147at2"/>
<dbReference type="Proteomes" id="UP000317078">
    <property type="component" value="Unassembled WGS sequence"/>
</dbReference>
<dbReference type="EMBL" id="RCZP01000047">
    <property type="protein sequence ID" value="TPG45485.1"/>
    <property type="molecule type" value="Genomic_DNA"/>
</dbReference>
<sequence>MGAACNALHAAFQLALLDAVRPGMDWQESALALRDARDRLAAPLALADETGAVAPPGALPGTDERSSLFAALQAGFRGAMSTLPVPANAADERPAARLRQA</sequence>